<feature type="coiled-coil region" evidence="1">
    <location>
        <begin position="30"/>
        <end position="72"/>
    </location>
</feature>
<protein>
    <submittedName>
        <fullName evidence="2">V/A-type H+-transporting ATPase subunit E</fullName>
    </submittedName>
</protein>
<evidence type="ECO:0000313" key="2">
    <source>
        <dbReference type="EMBL" id="MBB3933265.1"/>
    </source>
</evidence>
<evidence type="ECO:0000313" key="3">
    <source>
        <dbReference type="Proteomes" id="UP000553963"/>
    </source>
</evidence>
<reference evidence="2 3" key="1">
    <citation type="submission" date="2020-08" db="EMBL/GenBank/DDBJ databases">
        <title>Genomic Encyclopedia of Type Strains, Phase IV (KMG-IV): sequencing the most valuable type-strain genomes for metagenomic binning, comparative biology and taxonomic classification.</title>
        <authorList>
            <person name="Goeker M."/>
        </authorList>
    </citation>
    <scope>NUCLEOTIDE SEQUENCE [LARGE SCALE GENOMIC DNA]</scope>
    <source>
        <strain evidence="2 3">DSM 25966</strain>
    </source>
</reference>
<dbReference type="AlphaFoldDB" id="A0A840AXQ6"/>
<comment type="caution">
    <text evidence="2">The sequence shown here is derived from an EMBL/GenBank/DDBJ whole genome shotgun (WGS) entry which is preliminary data.</text>
</comment>
<proteinExistence type="predicted"/>
<gene>
    <name evidence="2" type="ORF">GGR25_004329</name>
</gene>
<dbReference type="EMBL" id="JACIDS010000005">
    <property type="protein sequence ID" value="MBB3933265.1"/>
    <property type="molecule type" value="Genomic_DNA"/>
</dbReference>
<evidence type="ECO:0000256" key="1">
    <source>
        <dbReference type="SAM" id="Coils"/>
    </source>
</evidence>
<accession>A0A840AXQ6</accession>
<organism evidence="2 3">
    <name type="scientific">Kaistia hirudinis</name>
    <dbReference type="NCBI Taxonomy" id="1293440"/>
    <lineage>
        <taxon>Bacteria</taxon>
        <taxon>Pseudomonadati</taxon>
        <taxon>Pseudomonadota</taxon>
        <taxon>Alphaproteobacteria</taxon>
        <taxon>Hyphomicrobiales</taxon>
        <taxon>Kaistiaceae</taxon>
        <taxon>Kaistia</taxon>
    </lineage>
</organism>
<dbReference type="RefSeq" id="WP_183400899.1">
    <property type="nucleotide sequence ID" value="NZ_JACIDS010000005.1"/>
</dbReference>
<sequence length="230" mass="24834">MAADGSVQKTESGVQALIARLRDQGVTAGKTEAERLVAGAEAEARTIIEKAEAEAKAKIDAARKQADAFQRAGEDALKQAARDVTLQLKERLTRRLADEVGKAIAGAMRDEEMLKRMILTLVGRVREESGVDASADVELLLPRSVVGLDDLRRKPEELHAGTLTHFVAAFTADMLRDGVRFGRADDPDGGIRIVMADRGISIDVTDKAVADALLVHMQPRFRALLEGVVT</sequence>
<keyword evidence="3" id="KW-1185">Reference proteome</keyword>
<name>A0A840AXQ6_9HYPH</name>
<keyword evidence="1" id="KW-0175">Coiled coil</keyword>
<dbReference type="Proteomes" id="UP000553963">
    <property type="component" value="Unassembled WGS sequence"/>
</dbReference>